<keyword evidence="2" id="KW-1185">Reference proteome</keyword>
<dbReference type="PANTHER" id="PTHR43205:SF7">
    <property type="entry name" value="PROSTAGLANDIN REDUCTASE 1"/>
    <property type="match status" value="1"/>
</dbReference>
<dbReference type="EMBL" id="JAUHHV010000009">
    <property type="protein sequence ID" value="KAK1413605.1"/>
    <property type="molecule type" value="Genomic_DNA"/>
</dbReference>
<dbReference type="AlphaFoldDB" id="A0AAD8K5T3"/>
<name>A0AAD8K5T3_TARER</name>
<gene>
    <name evidence="1" type="ORF">QVD17_35381</name>
</gene>
<evidence type="ECO:0000313" key="1">
    <source>
        <dbReference type="EMBL" id="KAK1413605.1"/>
    </source>
</evidence>
<comment type="caution">
    <text evidence="1">The sequence shown here is derived from an EMBL/GenBank/DDBJ whole genome shotgun (WGS) entry which is preliminary data.</text>
</comment>
<evidence type="ECO:0000313" key="2">
    <source>
        <dbReference type="Proteomes" id="UP001229421"/>
    </source>
</evidence>
<sequence>MMHGDVSGTETLRKRLGDVSQTFPNIGDVSKMFPIIFKIYAPKKGEYVFVSAASGVVGQLVDQFAKLSGCGIDIYFENVGGKMYVGKQVVVVVRE</sequence>
<dbReference type="InterPro" id="IPR036291">
    <property type="entry name" value="NAD(P)-bd_dom_sf"/>
</dbReference>
<dbReference type="InterPro" id="IPR045010">
    <property type="entry name" value="MDR_fam"/>
</dbReference>
<accession>A0AAD8K5T3</accession>
<dbReference type="PANTHER" id="PTHR43205">
    <property type="entry name" value="PROSTAGLANDIN REDUCTASE"/>
    <property type="match status" value="1"/>
</dbReference>
<dbReference type="Gene3D" id="3.40.50.720">
    <property type="entry name" value="NAD(P)-binding Rossmann-like Domain"/>
    <property type="match status" value="1"/>
</dbReference>
<reference evidence="1" key="1">
    <citation type="journal article" date="2023" name="bioRxiv">
        <title>Improved chromosome-level genome assembly for marigold (Tagetes erecta).</title>
        <authorList>
            <person name="Jiang F."/>
            <person name="Yuan L."/>
            <person name="Wang S."/>
            <person name="Wang H."/>
            <person name="Xu D."/>
            <person name="Wang A."/>
            <person name="Fan W."/>
        </authorList>
    </citation>
    <scope>NUCLEOTIDE SEQUENCE</scope>
    <source>
        <strain evidence="1">WSJ</strain>
        <tissue evidence="1">Leaf</tissue>
    </source>
</reference>
<dbReference type="SUPFAM" id="SSF51735">
    <property type="entry name" value="NAD(P)-binding Rossmann-fold domains"/>
    <property type="match status" value="1"/>
</dbReference>
<organism evidence="1 2">
    <name type="scientific">Tagetes erecta</name>
    <name type="common">African marigold</name>
    <dbReference type="NCBI Taxonomy" id="13708"/>
    <lineage>
        <taxon>Eukaryota</taxon>
        <taxon>Viridiplantae</taxon>
        <taxon>Streptophyta</taxon>
        <taxon>Embryophyta</taxon>
        <taxon>Tracheophyta</taxon>
        <taxon>Spermatophyta</taxon>
        <taxon>Magnoliopsida</taxon>
        <taxon>eudicotyledons</taxon>
        <taxon>Gunneridae</taxon>
        <taxon>Pentapetalae</taxon>
        <taxon>asterids</taxon>
        <taxon>campanulids</taxon>
        <taxon>Asterales</taxon>
        <taxon>Asteraceae</taxon>
        <taxon>Asteroideae</taxon>
        <taxon>Heliantheae alliance</taxon>
        <taxon>Tageteae</taxon>
        <taxon>Tagetes</taxon>
    </lineage>
</organism>
<dbReference type="GO" id="GO:0032440">
    <property type="term" value="F:2-alkenal reductase [NAD(P)H] activity"/>
    <property type="evidence" value="ECO:0007669"/>
    <property type="project" value="TreeGrafter"/>
</dbReference>
<protein>
    <submittedName>
        <fullName evidence="1">Uncharacterized protein</fullName>
    </submittedName>
</protein>
<dbReference type="Proteomes" id="UP001229421">
    <property type="component" value="Unassembled WGS sequence"/>
</dbReference>
<proteinExistence type="predicted"/>